<name>A0AAV2TLT5_CALDB</name>
<proteinExistence type="predicted"/>
<dbReference type="Gene3D" id="1.20.900.10">
    <property type="entry name" value="Dbl homology (DH) domain"/>
    <property type="match status" value="1"/>
</dbReference>
<evidence type="ECO:0000259" key="1">
    <source>
        <dbReference type="PROSITE" id="PS50010"/>
    </source>
</evidence>
<dbReference type="SUPFAM" id="SSF50729">
    <property type="entry name" value="PH domain-like"/>
    <property type="match status" value="1"/>
</dbReference>
<dbReference type="SMART" id="SM00325">
    <property type="entry name" value="RhoGEF"/>
    <property type="match status" value="1"/>
</dbReference>
<dbReference type="GO" id="GO:0005737">
    <property type="term" value="C:cytoplasm"/>
    <property type="evidence" value="ECO:0007669"/>
    <property type="project" value="TreeGrafter"/>
</dbReference>
<dbReference type="Gene3D" id="2.30.29.30">
    <property type="entry name" value="Pleckstrin-homology domain (PH domain)/Phosphotyrosine-binding domain (PTB)"/>
    <property type="match status" value="1"/>
</dbReference>
<dbReference type="EMBL" id="CAXLJL010000379">
    <property type="protein sequence ID" value="CAL5137358.1"/>
    <property type="molecule type" value="Genomic_DNA"/>
</dbReference>
<gene>
    <name evidence="2" type="ORF">CDAUBV1_LOCUS11678</name>
</gene>
<dbReference type="InterPro" id="IPR035899">
    <property type="entry name" value="DBL_dom_sf"/>
</dbReference>
<organism evidence="2 3">
    <name type="scientific">Calicophoron daubneyi</name>
    <name type="common">Rumen fluke</name>
    <name type="synonym">Paramphistomum daubneyi</name>
    <dbReference type="NCBI Taxonomy" id="300641"/>
    <lineage>
        <taxon>Eukaryota</taxon>
        <taxon>Metazoa</taxon>
        <taxon>Spiralia</taxon>
        <taxon>Lophotrochozoa</taxon>
        <taxon>Platyhelminthes</taxon>
        <taxon>Trematoda</taxon>
        <taxon>Digenea</taxon>
        <taxon>Plagiorchiida</taxon>
        <taxon>Pronocephalata</taxon>
        <taxon>Paramphistomoidea</taxon>
        <taxon>Paramphistomidae</taxon>
        <taxon>Calicophoron</taxon>
    </lineage>
</organism>
<reference evidence="2" key="1">
    <citation type="submission" date="2024-06" db="EMBL/GenBank/DDBJ databases">
        <authorList>
            <person name="Liu X."/>
            <person name="Lenzi L."/>
            <person name="Haldenby T S."/>
            <person name="Uol C."/>
        </authorList>
    </citation>
    <scope>NUCLEOTIDE SEQUENCE</scope>
</reference>
<dbReference type="GO" id="GO:0005085">
    <property type="term" value="F:guanyl-nucleotide exchange factor activity"/>
    <property type="evidence" value="ECO:0007669"/>
    <property type="project" value="InterPro"/>
</dbReference>
<feature type="domain" description="DH" evidence="1">
    <location>
        <begin position="24"/>
        <end position="168"/>
    </location>
</feature>
<dbReference type="PROSITE" id="PS50010">
    <property type="entry name" value="DH_2"/>
    <property type="match status" value="1"/>
</dbReference>
<evidence type="ECO:0000313" key="3">
    <source>
        <dbReference type="Proteomes" id="UP001497525"/>
    </source>
</evidence>
<dbReference type="AlphaFoldDB" id="A0AAV2TLT5"/>
<comment type="caution">
    <text evidence="2">The sequence shown here is derived from an EMBL/GenBank/DDBJ whole genome shotgun (WGS) entry which is preliminary data.</text>
</comment>
<protein>
    <recommendedName>
        <fullName evidence="1">DH domain-containing protein</fullName>
    </recommendedName>
</protein>
<sequence>MSRETTSTQGHRVTMIMDGQLKGCREHVVDELISSEIKYLSYLRKVEKYFALPLSEHCLLPSDMHAEIFGSLTSVICVSETLLESILTFGPEEAFLMVSPCLKLYADYAKRYQTILVLLETCMTFSGALYRFIATQENNPDVNLQLPALLIMPIQRIPRYSLLLQELVLIQLQSDGLTSDETRKFVHKLLSITQDRQIVPEELAAHIMTMYKSARGIQPNSSESAPYPSLLFSRSLLRSLSYRSARLIAAFASVAATATYLNEQIRISDQSDMATLLQSKLLGRWTRNLLLVPGRRLLRYSLVTKVNAVTGRRQPRLLVLLSDILIYATPRRCRTVKLLMMRNSVAKQGQWSQSKLRESRGERLRRPLRRKFIRPKPLRMLRDHVFQRSWLQNIARPSSAHVPECLIDLLANKNVRFSCIAVYPLHHCNIIRNFIPPTIDRGISFRISELPFIDECSTVNSSTDLVTPEDTQSNMNAAPHSNGVDFCENPALDESRRKNVDSIGVGYSFTVQCRDASFDVMLDSRTAAEDWANSLENAIRAVQLARQSLRKASSAKRPMLVSDFVQYEEWVEKRRAAAALTSCDRISSANAAECLGLYGSSRSRRLFNLFSIPRTYNLQQAAGFKITCSPEQRHMSRICLPVNLSLTSHGSKTFKPHRTKSDALRSSSPSSCWTFSYLRNRSRQGSGSLTPDCLGSHIQLLSVTSTSNSDMVPSRSNPYSAISPEAPIDLDVFDSVVSPFVESIDHSLFDPVGPEASDESKIHRPSFHRQSLLHCGASGGSCNC</sequence>
<dbReference type="Proteomes" id="UP001497525">
    <property type="component" value="Unassembled WGS sequence"/>
</dbReference>
<accession>A0AAV2TLT5</accession>
<dbReference type="PANTHER" id="PTHR12673">
    <property type="entry name" value="FACIOGENITAL DYSPLASIA PROTEIN"/>
    <property type="match status" value="1"/>
</dbReference>
<dbReference type="Pfam" id="PF00621">
    <property type="entry name" value="RhoGEF"/>
    <property type="match status" value="1"/>
</dbReference>
<evidence type="ECO:0000313" key="2">
    <source>
        <dbReference type="EMBL" id="CAL5137358.1"/>
    </source>
</evidence>
<dbReference type="SUPFAM" id="SSF48065">
    <property type="entry name" value="DBL homology domain (DH-domain)"/>
    <property type="match status" value="1"/>
</dbReference>
<dbReference type="InterPro" id="IPR011993">
    <property type="entry name" value="PH-like_dom_sf"/>
</dbReference>
<dbReference type="PANTHER" id="PTHR12673:SF159">
    <property type="entry name" value="LD03170P"/>
    <property type="match status" value="1"/>
</dbReference>
<dbReference type="InterPro" id="IPR051092">
    <property type="entry name" value="FYVE_RhoGEF_PH"/>
</dbReference>
<dbReference type="InterPro" id="IPR000219">
    <property type="entry name" value="DH_dom"/>
</dbReference>